<evidence type="ECO:0000313" key="3">
    <source>
        <dbReference type="Proteomes" id="UP000055024"/>
    </source>
</evidence>
<reference evidence="2 3" key="1">
    <citation type="submission" date="2015-01" db="EMBL/GenBank/DDBJ databases">
        <title>Evolution of Trichinella species and genotypes.</title>
        <authorList>
            <person name="Korhonen P.K."/>
            <person name="Edoardo P."/>
            <person name="Giuseppe L.R."/>
            <person name="Gasser R.B."/>
        </authorList>
    </citation>
    <scope>NUCLEOTIDE SEQUENCE [LARGE SCALE GENOMIC DNA]</scope>
    <source>
        <strain evidence="2">ISS1029</strain>
    </source>
</reference>
<gene>
    <name evidence="2" type="ORF">T11_5415</name>
</gene>
<name>A0A0V1HLD8_9BILA</name>
<keyword evidence="3" id="KW-1185">Reference proteome</keyword>
<dbReference type="EMBL" id="JYDP01000049">
    <property type="protein sequence ID" value="KRZ11531.1"/>
    <property type="molecule type" value="Genomic_DNA"/>
</dbReference>
<feature type="compositionally biased region" description="Polar residues" evidence="1">
    <location>
        <begin position="1"/>
        <end position="10"/>
    </location>
</feature>
<accession>A0A0V1HLD8</accession>
<comment type="caution">
    <text evidence="2">The sequence shown here is derived from an EMBL/GenBank/DDBJ whole genome shotgun (WGS) entry which is preliminary data.</text>
</comment>
<dbReference type="AlphaFoldDB" id="A0A0V1HLD8"/>
<evidence type="ECO:0000313" key="2">
    <source>
        <dbReference type="EMBL" id="KRZ11531.1"/>
    </source>
</evidence>
<evidence type="ECO:0000256" key="1">
    <source>
        <dbReference type="SAM" id="MobiDB-lite"/>
    </source>
</evidence>
<dbReference type="Proteomes" id="UP000055024">
    <property type="component" value="Unassembled WGS sequence"/>
</dbReference>
<sequence>MHITPVQTGGSMEPQGAEPSHKAVDLYSTRIRLIAGSVLTFKFTQSLLMSAGRRARFRYVCIDTLAQWVLQASNCPNGIV</sequence>
<feature type="region of interest" description="Disordered" evidence="1">
    <location>
        <begin position="1"/>
        <end position="21"/>
    </location>
</feature>
<dbReference type="OrthoDB" id="5912217at2759"/>
<organism evidence="2 3">
    <name type="scientific">Trichinella zimbabwensis</name>
    <dbReference type="NCBI Taxonomy" id="268475"/>
    <lineage>
        <taxon>Eukaryota</taxon>
        <taxon>Metazoa</taxon>
        <taxon>Ecdysozoa</taxon>
        <taxon>Nematoda</taxon>
        <taxon>Enoplea</taxon>
        <taxon>Dorylaimia</taxon>
        <taxon>Trichinellida</taxon>
        <taxon>Trichinellidae</taxon>
        <taxon>Trichinella</taxon>
    </lineage>
</organism>
<proteinExistence type="predicted"/>
<protein>
    <submittedName>
        <fullName evidence="2">Uncharacterized protein</fullName>
    </submittedName>
</protein>